<evidence type="ECO:0000256" key="9">
    <source>
        <dbReference type="ARBA" id="ARBA00022763"/>
    </source>
</evidence>
<feature type="region of interest" description="Disordered" evidence="22">
    <location>
        <begin position="685"/>
        <end position="705"/>
    </location>
</feature>
<keyword evidence="13 21" id="KW-0067">ATP-binding</keyword>
<dbReference type="Pfam" id="PF00270">
    <property type="entry name" value="DEAD"/>
    <property type="match status" value="1"/>
</dbReference>
<protein>
    <recommendedName>
        <fullName evidence="21">ATP-dependent DNA helicase</fullName>
        <ecNumber evidence="21">5.6.2.4</ecNumber>
    </recommendedName>
</protein>
<dbReference type="GO" id="GO:0005694">
    <property type="term" value="C:chromosome"/>
    <property type="evidence" value="ECO:0007669"/>
    <property type="project" value="InterPro"/>
</dbReference>
<sequence length="997" mass="112081">MDVENEEEFCEVVYETLSTAFGHKEFKTPLQKEAVFAIAQGKKDVFVSMPTGAGKSLCYQLPAVIGEGVTLVVSPLLALMQDQLEHLAAKGIPAETINSKMTTKDRSRVVDDLQSAYPKTKLLYITPEQAATAVFKGYLEDLVQRHLLSYFVVDEAHCVSQWGHDFRPDYLKLGTLRSKMPGVPCIALTATAPKQVQEDILKQLKLKNPVKFKSSCFRSNLYYEIILKETLREPYKDLYDFIKTCFGSLPEDMNIPDWTSYGCGIIYCRTRDGCEEVAVQLRRKNIMAKAYHAGLKAQERIDVQTDWMEGRVPVIVATVSFGMGVDKANVRFVAHWTMPQSMAGYYQESGRAGRDGQQSFCRLYYSRSERDKVAFLINTDLKRPKKDMAAAKIRSKATMDGFNTLVEFCEKPKCRHWNFTDFFGDEKPDCQKNCDVCKYPKKIEQDLLNLATGGHAARTAIAKADRGAIDPELYGGGRRGVKKENDDYGGTGNDSDDERERREKDDQREKAQRMALIKKQLKLRKGSQNTSDKEESEFEAPSLDCPLRDAASQKIPKLTVKTREHCFEMLEKSLYQNFISFFEGDSDKLRARDYEPRCCALDLEYSSFNKNKIGNIYKTSVMKTVSDIRKCTREKTLHSSFIAESVSMDTEPKVCESSKEDDFGFASLSSESGFVSASSLVTNVNSKHSTRGKSETKSQKSSLGQSTLTGFVSASSLSKSTADSSRVSPSPTSISSRLQPDVTPSPNAKRSCDSTSPVSHKSSKPFPPQLVYFFEKLPDDPKTLTDDEKIKTSSEDEKQCKIRPDEKDKQKYKSGSSSSHKHIKNGEHEDRKNSSSSSIKKSSLKDSSRKRPRDSLSSMPESKKLRWGSSTEKSFKVPDETEESPSVKVSPVKTSPNKRSKVIKADICETVSLKGAADLVVRYLTPYYQKGRFATKELFKAVAKSIAHELSETIKGLPTTDVSKTVCKEEAKRLIRDFFNQHDKINNMSDLADWIKK</sequence>
<keyword evidence="5" id="KW-0132">Cell division</keyword>
<dbReference type="InterPro" id="IPR011545">
    <property type="entry name" value="DEAD/DEAH_box_helicase_dom"/>
</dbReference>
<dbReference type="EC" id="5.6.2.4" evidence="21"/>
<feature type="compositionally biased region" description="Polar residues" evidence="22">
    <location>
        <begin position="742"/>
        <end position="760"/>
    </location>
</feature>
<feature type="domain" description="Helicase C-terminal" evidence="24">
    <location>
        <begin position="237"/>
        <end position="399"/>
    </location>
</feature>
<evidence type="ECO:0000259" key="23">
    <source>
        <dbReference type="PROSITE" id="PS51192"/>
    </source>
</evidence>
<evidence type="ECO:0000256" key="11">
    <source>
        <dbReference type="ARBA" id="ARBA00022806"/>
    </source>
</evidence>
<evidence type="ECO:0000256" key="1">
    <source>
        <dbReference type="ARBA" id="ARBA00001947"/>
    </source>
</evidence>
<dbReference type="InterPro" id="IPR014001">
    <property type="entry name" value="Helicase_ATP-bd"/>
</dbReference>
<dbReference type="PROSITE" id="PS51194">
    <property type="entry name" value="HELICASE_CTER"/>
    <property type="match status" value="1"/>
</dbReference>
<dbReference type="GO" id="GO:0005654">
    <property type="term" value="C:nucleoplasm"/>
    <property type="evidence" value="ECO:0007669"/>
    <property type="project" value="UniProtKB-SubCell"/>
</dbReference>
<dbReference type="SMART" id="SM00487">
    <property type="entry name" value="DEXDc"/>
    <property type="match status" value="1"/>
</dbReference>
<evidence type="ECO:0000256" key="17">
    <source>
        <dbReference type="ARBA" id="ARBA00023242"/>
    </source>
</evidence>
<comment type="similarity">
    <text evidence="3 21">Belongs to the helicase family. RecQ subfamily.</text>
</comment>
<keyword evidence="8 21" id="KW-0547">Nucleotide-binding</keyword>
<keyword evidence="11 21" id="KW-0347">Helicase</keyword>
<evidence type="ECO:0000313" key="25">
    <source>
        <dbReference type="EMBL" id="KAK6168381.1"/>
    </source>
</evidence>
<dbReference type="GO" id="GO:0045934">
    <property type="term" value="P:negative regulation of nucleobase-containing compound metabolic process"/>
    <property type="evidence" value="ECO:0007669"/>
    <property type="project" value="UniProtKB-ARBA"/>
</dbReference>
<keyword evidence="14" id="KW-0238">DNA-binding</keyword>
<dbReference type="InterPro" id="IPR002464">
    <property type="entry name" value="DNA/RNA_helicase_DEAH_CS"/>
</dbReference>
<evidence type="ECO:0000256" key="22">
    <source>
        <dbReference type="SAM" id="MobiDB-lite"/>
    </source>
</evidence>
<feature type="compositionally biased region" description="Low complexity" evidence="22">
    <location>
        <begin position="884"/>
        <end position="895"/>
    </location>
</feature>
<accession>A0AAN8GCM0</accession>
<evidence type="ECO:0000256" key="14">
    <source>
        <dbReference type="ARBA" id="ARBA00023125"/>
    </source>
</evidence>
<feature type="compositionally biased region" description="Basic and acidic residues" evidence="22">
    <location>
        <begin position="776"/>
        <end position="811"/>
    </location>
</feature>
<evidence type="ECO:0000313" key="26">
    <source>
        <dbReference type="Proteomes" id="UP001347796"/>
    </source>
</evidence>
<comment type="caution">
    <text evidence="25">The sequence shown here is derived from an EMBL/GenBank/DDBJ whole genome shotgun (WGS) entry which is preliminary data.</text>
</comment>
<dbReference type="GO" id="GO:0003677">
    <property type="term" value="F:DNA binding"/>
    <property type="evidence" value="ECO:0007669"/>
    <property type="project" value="UniProtKB-KW"/>
</dbReference>
<dbReference type="PANTHER" id="PTHR13710:SF152">
    <property type="entry name" value="ATP-DEPENDENT DNA HELICASE Q5"/>
    <property type="match status" value="1"/>
</dbReference>
<dbReference type="GO" id="GO:0051301">
    <property type="term" value="P:cell division"/>
    <property type="evidence" value="ECO:0007669"/>
    <property type="project" value="UniProtKB-KW"/>
</dbReference>
<keyword evidence="9" id="KW-0227">DNA damage</keyword>
<dbReference type="GO" id="GO:0006355">
    <property type="term" value="P:regulation of DNA-templated transcription"/>
    <property type="evidence" value="ECO:0007669"/>
    <property type="project" value="InterPro"/>
</dbReference>
<evidence type="ECO:0000256" key="8">
    <source>
        <dbReference type="ARBA" id="ARBA00022741"/>
    </source>
</evidence>
<dbReference type="Pfam" id="PF08236">
    <property type="entry name" value="SRI"/>
    <property type="match status" value="1"/>
</dbReference>
<comment type="catalytic activity">
    <reaction evidence="20 21">
        <text>ATP + H2O = ADP + phosphate + H(+)</text>
        <dbReference type="Rhea" id="RHEA:13065"/>
        <dbReference type="ChEBI" id="CHEBI:15377"/>
        <dbReference type="ChEBI" id="CHEBI:15378"/>
        <dbReference type="ChEBI" id="CHEBI:30616"/>
        <dbReference type="ChEBI" id="CHEBI:43474"/>
        <dbReference type="ChEBI" id="CHEBI:456216"/>
    </reaction>
</comment>
<dbReference type="Gene3D" id="6.10.250.3140">
    <property type="match status" value="1"/>
</dbReference>
<dbReference type="GO" id="GO:0000724">
    <property type="term" value="P:double-strand break repair via homologous recombination"/>
    <property type="evidence" value="ECO:0007669"/>
    <property type="project" value="TreeGrafter"/>
</dbReference>
<keyword evidence="16" id="KW-0413">Isomerase</keyword>
<evidence type="ECO:0000256" key="18">
    <source>
        <dbReference type="ARBA" id="ARBA00023306"/>
    </source>
</evidence>
<dbReference type="Pfam" id="PF00271">
    <property type="entry name" value="Helicase_C"/>
    <property type="match status" value="1"/>
</dbReference>
<keyword evidence="17 21" id="KW-0539">Nucleus</keyword>
<feature type="compositionally biased region" description="Basic and acidic residues" evidence="22">
    <location>
        <begin position="824"/>
        <end position="833"/>
    </location>
</feature>
<evidence type="ECO:0000256" key="16">
    <source>
        <dbReference type="ARBA" id="ARBA00023235"/>
    </source>
</evidence>
<dbReference type="GO" id="GO:0005524">
    <property type="term" value="F:ATP binding"/>
    <property type="evidence" value="ECO:0007669"/>
    <property type="project" value="UniProtKB-KW"/>
</dbReference>
<dbReference type="InterPro" id="IPR027417">
    <property type="entry name" value="P-loop_NTPase"/>
</dbReference>
<dbReference type="SUPFAM" id="SSF52540">
    <property type="entry name" value="P-loop containing nucleoside triphosphate hydrolases"/>
    <property type="match status" value="1"/>
</dbReference>
<feature type="compositionally biased region" description="Low complexity" evidence="22">
    <location>
        <begin position="718"/>
        <end position="737"/>
    </location>
</feature>
<dbReference type="Gene3D" id="6.10.250.2460">
    <property type="match status" value="1"/>
</dbReference>
<evidence type="ECO:0000256" key="13">
    <source>
        <dbReference type="ARBA" id="ARBA00022840"/>
    </source>
</evidence>
<reference evidence="25 26" key="1">
    <citation type="submission" date="2024-01" db="EMBL/GenBank/DDBJ databases">
        <title>The genome of the rayed Mediterranean limpet Patella caerulea (Linnaeus, 1758).</title>
        <authorList>
            <person name="Anh-Thu Weber A."/>
            <person name="Halstead-Nussloch G."/>
        </authorList>
    </citation>
    <scope>NUCLEOTIDE SEQUENCE [LARGE SCALE GENOMIC DNA]</scope>
    <source>
        <strain evidence="25">AATW-2023a</strain>
        <tissue evidence="25">Whole specimen</tissue>
    </source>
</reference>
<comment type="catalytic activity">
    <reaction evidence="19 21">
        <text>Couples ATP hydrolysis with the unwinding of duplex DNA by translocating in the 3'-5' direction.</text>
        <dbReference type="EC" id="5.6.2.4"/>
    </reaction>
</comment>
<evidence type="ECO:0000256" key="3">
    <source>
        <dbReference type="ARBA" id="ARBA00005446"/>
    </source>
</evidence>
<dbReference type="Pfam" id="PF16124">
    <property type="entry name" value="RecQ_Zn_bind"/>
    <property type="match status" value="1"/>
</dbReference>
<keyword evidence="7" id="KW-0479">Metal-binding</keyword>
<comment type="subcellular location">
    <subcellularLocation>
        <location evidence="2">Nucleus</location>
        <location evidence="2">Nucleoplasm</location>
    </subcellularLocation>
</comment>
<keyword evidence="15" id="KW-0234">DNA repair</keyword>
<evidence type="ECO:0000256" key="6">
    <source>
        <dbReference type="ARBA" id="ARBA00022705"/>
    </source>
</evidence>
<dbReference type="Proteomes" id="UP001347796">
    <property type="component" value="Unassembled WGS sequence"/>
</dbReference>
<name>A0AAN8GCM0_PATCE</name>
<evidence type="ECO:0000256" key="21">
    <source>
        <dbReference type="RuleBase" id="RU364117"/>
    </source>
</evidence>
<dbReference type="GO" id="GO:0005737">
    <property type="term" value="C:cytoplasm"/>
    <property type="evidence" value="ECO:0007669"/>
    <property type="project" value="TreeGrafter"/>
</dbReference>
<dbReference type="InterPro" id="IPR032284">
    <property type="entry name" value="RecQ_Zn-bd"/>
</dbReference>
<evidence type="ECO:0000256" key="15">
    <source>
        <dbReference type="ARBA" id="ARBA00023204"/>
    </source>
</evidence>
<dbReference type="GO" id="GO:0016787">
    <property type="term" value="F:hydrolase activity"/>
    <property type="evidence" value="ECO:0007669"/>
    <property type="project" value="UniProtKB-KW"/>
</dbReference>
<evidence type="ECO:0000256" key="7">
    <source>
        <dbReference type="ARBA" id="ARBA00022723"/>
    </source>
</evidence>
<feature type="region of interest" description="Disordered" evidence="22">
    <location>
        <begin position="472"/>
        <end position="542"/>
    </location>
</feature>
<comment type="cofactor">
    <cofactor evidence="1">
        <name>Zn(2+)</name>
        <dbReference type="ChEBI" id="CHEBI:29105"/>
    </cofactor>
</comment>
<feature type="compositionally biased region" description="Basic and acidic residues" evidence="22">
    <location>
        <begin position="498"/>
        <end position="512"/>
    </location>
</feature>
<evidence type="ECO:0000259" key="24">
    <source>
        <dbReference type="PROSITE" id="PS51194"/>
    </source>
</evidence>
<dbReference type="InterPro" id="IPR013257">
    <property type="entry name" value="SRI"/>
</dbReference>
<dbReference type="PROSITE" id="PS00690">
    <property type="entry name" value="DEAH_ATP_HELICASE"/>
    <property type="match status" value="1"/>
</dbReference>
<gene>
    <name evidence="25" type="ORF">SNE40_020930</name>
</gene>
<dbReference type="AlphaFoldDB" id="A0AAN8GCM0"/>
<evidence type="ECO:0000256" key="12">
    <source>
        <dbReference type="ARBA" id="ARBA00022833"/>
    </source>
</evidence>
<keyword evidence="18" id="KW-0131">Cell cycle</keyword>
<evidence type="ECO:0000256" key="19">
    <source>
        <dbReference type="ARBA" id="ARBA00034617"/>
    </source>
</evidence>
<dbReference type="FunFam" id="3.40.50.300:FF:000614">
    <property type="entry name" value="ATP-dependent DNA helicase"/>
    <property type="match status" value="1"/>
</dbReference>
<dbReference type="FunFam" id="3.40.50.300:FF:000444">
    <property type="entry name" value="ATP-dependent DNA helicase"/>
    <property type="match status" value="1"/>
</dbReference>
<dbReference type="InterPro" id="IPR001650">
    <property type="entry name" value="Helicase_C-like"/>
</dbReference>
<dbReference type="SMART" id="SM00490">
    <property type="entry name" value="HELICc"/>
    <property type="match status" value="1"/>
</dbReference>
<keyword evidence="26" id="KW-1185">Reference proteome</keyword>
<organism evidence="25 26">
    <name type="scientific">Patella caerulea</name>
    <name type="common">Rayed Mediterranean limpet</name>
    <dbReference type="NCBI Taxonomy" id="87958"/>
    <lineage>
        <taxon>Eukaryota</taxon>
        <taxon>Metazoa</taxon>
        <taxon>Spiralia</taxon>
        <taxon>Lophotrochozoa</taxon>
        <taxon>Mollusca</taxon>
        <taxon>Gastropoda</taxon>
        <taxon>Patellogastropoda</taxon>
        <taxon>Patelloidea</taxon>
        <taxon>Patellidae</taxon>
        <taxon>Patella</taxon>
    </lineage>
</organism>
<dbReference type="GO" id="GO:0006260">
    <property type="term" value="P:DNA replication"/>
    <property type="evidence" value="ECO:0007669"/>
    <property type="project" value="UniProtKB-KW"/>
</dbReference>
<dbReference type="GO" id="GO:0010605">
    <property type="term" value="P:negative regulation of macromolecule metabolic process"/>
    <property type="evidence" value="ECO:0007669"/>
    <property type="project" value="UniProtKB-ARBA"/>
</dbReference>
<dbReference type="NCBIfam" id="TIGR00614">
    <property type="entry name" value="recQ_fam"/>
    <property type="match status" value="1"/>
</dbReference>
<evidence type="ECO:0000256" key="5">
    <source>
        <dbReference type="ARBA" id="ARBA00022618"/>
    </source>
</evidence>
<evidence type="ECO:0000256" key="2">
    <source>
        <dbReference type="ARBA" id="ARBA00004642"/>
    </source>
</evidence>
<dbReference type="GO" id="GO:0009378">
    <property type="term" value="F:four-way junction helicase activity"/>
    <property type="evidence" value="ECO:0007669"/>
    <property type="project" value="TreeGrafter"/>
</dbReference>
<dbReference type="PANTHER" id="PTHR13710">
    <property type="entry name" value="DNA HELICASE RECQ FAMILY MEMBER"/>
    <property type="match status" value="1"/>
</dbReference>
<dbReference type="InterPro" id="IPR004589">
    <property type="entry name" value="DNA_helicase_ATP-dep_RecQ"/>
</dbReference>
<keyword evidence="12" id="KW-0862">Zinc</keyword>
<dbReference type="Gene3D" id="3.40.50.300">
    <property type="entry name" value="P-loop containing nucleotide triphosphate hydrolases"/>
    <property type="match status" value="2"/>
</dbReference>
<dbReference type="CDD" id="cd18794">
    <property type="entry name" value="SF2_C_RecQ"/>
    <property type="match status" value="1"/>
</dbReference>
<evidence type="ECO:0000256" key="4">
    <source>
        <dbReference type="ARBA" id="ARBA00022553"/>
    </source>
</evidence>
<feature type="domain" description="Helicase ATP-binding" evidence="23">
    <location>
        <begin position="36"/>
        <end position="210"/>
    </location>
</feature>
<keyword evidence="6" id="KW-0235">DNA replication</keyword>
<dbReference type="GO" id="GO:0043138">
    <property type="term" value="F:3'-5' DNA helicase activity"/>
    <property type="evidence" value="ECO:0007669"/>
    <property type="project" value="UniProtKB-EC"/>
</dbReference>
<keyword evidence="10 21" id="KW-0378">Hydrolase</keyword>
<evidence type="ECO:0000256" key="20">
    <source>
        <dbReference type="ARBA" id="ARBA00049360"/>
    </source>
</evidence>
<keyword evidence="4" id="KW-0597">Phosphoprotein</keyword>
<dbReference type="PROSITE" id="PS51192">
    <property type="entry name" value="HELICASE_ATP_BIND_1"/>
    <property type="match status" value="1"/>
</dbReference>
<dbReference type="GO" id="GO:0046872">
    <property type="term" value="F:metal ion binding"/>
    <property type="evidence" value="ECO:0007669"/>
    <property type="project" value="UniProtKB-KW"/>
</dbReference>
<proteinExistence type="inferred from homology"/>
<feature type="region of interest" description="Disordered" evidence="22">
    <location>
        <begin position="718"/>
        <end position="898"/>
    </location>
</feature>
<evidence type="ECO:0000256" key="10">
    <source>
        <dbReference type="ARBA" id="ARBA00022801"/>
    </source>
</evidence>
<dbReference type="EMBL" id="JAZGQO010000016">
    <property type="protein sequence ID" value="KAK6168381.1"/>
    <property type="molecule type" value="Genomic_DNA"/>
</dbReference>